<reference evidence="4" key="1">
    <citation type="journal article" date="2014" name="Science">
        <title>Ancient hybridizations among the ancestral genomes of bread wheat.</title>
        <authorList>
            <consortium name="International Wheat Genome Sequencing Consortium,"/>
            <person name="Marcussen T."/>
            <person name="Sandve S.R."/>
            <person name="Heier L."/>
            <person name="Spannagl M."/>
            <person name="Pfeifer M."/>
            <person name="Jakobsen K.S."/>
            <person name="Wulff B.B."/>
            <person name="Steuernagel B."/>
            <person name="Mayer K.F."/>
            <person name="Olsen O.A."/>
        </authorList>
    </citation>
    <scope>NUCLEOTIDE SEQUENCE [LARGE SCALE GENOMIC DNA]</scope>
    <source>
        <strain evidence="4">cv. AL8/78</strain>
    </source>
</reference>
<reference evidence="3" key="4">
    <citation type="submission" date="2019-03" db="UniProtKB">
        <authorList>
            <consortium name="EnsemblPlants"/>
        </authorList>
    </citation>
    <scope>IDENTIFICATION</scope>
</reference>
<keyword evidence="1" id="KW-0378">Hydrolase</keyword>
<name>A0A453R242_AEGTS</name>
<dbReference type="EnsemblPlants" id="AET7Gv20427300.7">
    <property type="protein sequence ID" value="AET7Gv20427300.7"/>
    <property type="gene ID" value="AET7Gv20427300"/>
</dbReference>
<evidence type="ECO:0000256" key="2">
    <source>
        <dbReference type="ARBA" id="ARBA00023098"/>
    </source>
</evidence>
<dbReference type="PANTHER" id="PTHR46020">
    <property type="entry name" value="OSJNBB0059K02.9 PROTEIN"/>
    <property type="match status" value="1"/>
</dbReference>
<reference evidence="3" key="3">
    <citation type="journal article" date="2017" name="Nature">
        <title>Genome sequence of the progenitor of the wheat D genome Aegilops tauschii.</title>
        <authorList>
            <person name="Luo M.C."/>
            <person name="Gu Y.Q."/>
            <person name="Puiu D."/>
            <person name="Wang H."/>
            <person name="Twardziok S.O."/>
            <person name="Deal K.R."/>
            <person name="Huo N."/>
            <person name="Zhu T."/>
            <person name="Wang L."/>
            <person name="Wang Y."/>
            <person name="McGuire P.E."/>
            <person name="Liu S."/>
            <person name="Long H."/>
            <person name="Ramasamy R.K."/>
            <person name="Rodriguez J.C."/>
            <person name="Van S.L."/>
            <person name="Yuan L."/>
            <person name="Wang Z."/>
            <person name="Xia Z."/>
            <person name="Xiao L."/>
            <person name="Anderson O.D."/>
            <person name="Ouyang S."/>
            <person name="Liang Y."/>
            <person name="Zimin A.V."/>
            <person name="Pertea G."/>
            <person name="Qi P."/>
            <person name="Bennetzen J.L."/>
            <person name="Dai X."/>
            <person name="Dawson M.W."/>
            <person name="Muller H.G."/>
            <person name="Kugler K."/>
            <person name="Rivarola-Duarte L."/>
            <person name="Spannagl M."/>
            <person name="Mayer K.F.X."/>
            <person name="Lu F.H."/>
            <person name="Bevan M.W."/>
            <person name="Leroy P."/>
            <person name="Li P."/>
            <person name="You F.M."/>
            <person name="Sun Q."/>
            <person name="Liu Z."/>
            <person name="Lyons E."/>
            <person name="Wicker T."/>
            <person name="Salzberg S.L."/>
            <person name="Devos K.M."/>
            <person name="Dvorak J."/>
        </authorList>
    </citation>
    <scope>NUCLEOTIDE SEQUENCE [LARGE SCALE GENOMIC DNA]</scope>
    <source>
        <strain evidence="3">cv. AL8/78</strain>
    </source>
</reference>
<evidence type="ECO:0000313" key="4">
    <source>
        <dbReference type="Proteomes" id="UP000015105"/>
    </source>
</evidence>
<keyword evidence="2" id="KW-0443">Lipid metabolism</keyword>
<sequence>NNLHPIGCTPSYTRTNNYTTCDIFENLGASLHNDNLKQVMTSKKNVYIVDVYTAFTNIVDHVAA</sequence>
<dbReference type="PANTHER" id="PTHR46020:SF14">
    <property type="entry name" value="SGNH HYDROLASE-TYPE ESTERASE DOMAIN-CONTAINING PROTEIN"/>
    <property type="match status" value="1"/>
</dbReference>
<dbReference type="Proteomes" id="UP000015105">
    <property type="component" value="Chromosome 7D"/>
</dbReference>
<dbReference type="GO" id="GO:0006629">
    <property type="term" value="P:lipid metabolic process"/>
    <property type="evidence" value="ECO:0007669"/>
    <property type="project" value="UniProtKB-KW"/>
</dbReference>
<reference evidence="3" key="5">
    <citation type="journal article" date="2021" name="G3 (Bethesda)">
        <title>Aegilops tauschii genome assembly Aet v5.0 features greater sequence contiguity and improved annotation.</title>
        <authorList>
            <person name="Wang L."/>
            <person name="Zhu T."/>
            <person name="Rodriguez J.C."/>
            <person name="Deal K.R."/>
            <person name="Dubcovsky J."/>
            <person name="McGuire P.E."/>
            <person name="Lux T."/>
            <person name="Spannagl M."/>
            <person name="Mayer K.F.X."/>
            <person name="Baldrich P."/>
            <person name="Meyers B.C."/>
            <person name="Huo N."/>
            <person name="Gu Y.Q."/>
            <person name="Zhou H."/>
            <person name="Devos K.M."/>
            <person name="Bennetzen J.L."/>
            <person name="Unver T."/>
            <person name="Budak H."/>
            <person name="Gulick P.J."/>
            <person name="Galiba G."/>
            <person name="Kalapos B."/>
            <person name="Nelson D.R."/>
            <person name="Li P."/>
            <person name="You F.M."/>
            <person name="Luo M.C."/>
            <person name="Dvorak J."/>
        </authorList>
    </citation>
    <scope>NUCLEOTIDE SEQUENCE [LARGE SCALE GENOMIC DNA]</scope>
    <source>
        <strain evidence="3">cv. AL8/78</strain>
    </source>
</reference>
<protein>
    <submittedName>
        <fullName evidence="3">Uncharacterized protein</fullName>
    </submittedName>
</protein>
<dbReference type="Gene3D" id="3.40.50.1110">
    <property type="entry name" value="SGNH hydrolase"/>
    <property type="match status" value="1"/>
</dbReference>
<dbReference type="InterPro" id="IPR036514">
    <property type="entry name" value="SGNH_hydro_sf"/>
</dbReference>
<keyword evidence="4" id="KW-1185">Reference proteome</keyword>
<accession>A0A453R242</accession>
<dbReference type="AlphaFoldDB" id="A0A453R242"/>
<dbReference type="GO" id="GO:0016787">
    <property type="term" value="F:hydrolase activity"/>
    <property type="evidence" value="ECO:0007669"/>
    <property type="project" value="UniProtKB-KW"/>
</dbReference>
<evidence type="ECO:0000256" key="1">
    <source>
        <dbReference type="ARBA" id="ARBA00022801"/>
    </source>
</evidence>
<reference evidence="4" key="2">
    <citation type="journal article" date="2017" name="Nat. Plants">
        <title>The Aegilops tauschii genome reveals multiple impacts of transposons.</title>
        <authorList>
            <person name="Zhao G."/>
            <person name="Zou C."/>
            <person name="Li K."/>
            <person name="Wang K."/>
            <person name="Li T."/>
            <person name="Gao L."/>
            <person name="Zhang X."/>
            <person name="Wang H."/>
            <person name="Yang Z."/>
            <person name="Liu X."/>
            <person name="Jiang W."/>
            <person name="Mao L."/>
            <person name="Kong X."/>
            <person name="Jiao Y."/>
            <person name="Jia J."/>
        </authorList>
    </citation>
    <scope>NUCLEOTIDE SEQUENCE [LARGE SCALE GENOMIC DNA]</scope>
    <source>
        <strain evidence="4">cv. AL8/78</strain>
    </source>
</reference>
<organism evidence="3 4">
    <name type="scientific">Aegilops tauschii subsp. strangulata</name>
    <name type="common">Goatgrass</name>
    <dbReference type="NCBI Taxonomy" id="200361"/>
    <lineage>
        <taxon>Eukaryota</taxon>
        <taxon>Viridiplantae</taxon>
        <taxon>Streptophyta</taxon>
        <taxon>Embryophyta</taxon>
        <taxon>Tracheophyta</taxon>
        <taxon>Spermatophyta</taxon>
        <taxon>Magnoliopsida</taxon>
        <taxon>Liliopsida</taxon>
        <taxon>Poales</taxon>
        <taxon>Poaceae</taxon>
        <taxon>BOP clade</taxon>
        <taxon>Pooideae</taxon>
        <taxon>Triticodae</taxon>
        <taxon>Triticeae</taxon>
        <taxon>Triticinae</taxon>
        <taxon>Aegilops</taxon>
    </lineage>
</organism>
<evidence type="ECO:0000313" key="3">
    <source>
        <dbReference type="EnsemblPlants" id="AET7Gv20427300.7"/>
    </source>
</evidence>
<proteinExistence type="predicted"/>
<dbReference type="Gramene" id="AET7Gv20427300.7">
    <property type="protein sequence ID" value="AET7Gv20427300.7"/>
    <property type="gene ID" value="AET7Gv20427300"/>
</dbReference>